<comment type="catalytic activity">
    <reaction evidence="14 15">
        <text>DNA(n) + a 2'-deoxyribonucleoside 5'-triphosphate = DNA(n+1) + diphosphate</text>
        <dbReference type="Rhea" id="RHEA:22508"/>
        <dbReference type="Rhea" id="RHEA-COMP:17339"/>
        <dbReference type="Rhea" id="RHEA-COMP:17340"/>
        <dbReference type="ChEBI" id="CHEBI:33019"/>
        <dbReference type="ChEBI" id="CHEBI:61560"/>
        <dbReference type="ChEBI" id="CHEBI:173112"/>
        <dbReference type="EC" id="2.7.7.7"/>
    </reaction>
</comment>
<dbReference type="GO" id="GO:0003684">
    <property type="term" value="F:damaged DNA binding"/>
    <property type="evidence" value="ECO:0007669"/>
    <property type="project" value="InterPro"/>
</dbReference>
<keyword evidence="11 15" id="KW-0239">DNA-directed DNA polymerase</keyword>
<dbReference type="InterPro" id="IPR017961">
    <property type="entry name" value="DNA_pol_Y-fam_little_finger"/>
</dbReference>
<comment type="subcellular location">
    <subcellularLocation>
        <location evidence="1 15">Cytoplasm</location>
    </subcellularLocation>
</comment>
<dbReference type="AlphaFoldDB" id="A0AB73T042"/>
<dbReference type="InterPro" id="IPR053848">
    <property type="entry name" value="IMS_HHH_1"/>
</dbReference>
<keyword evidence="5 15" id="KW-0808">Transferase</keyword>
<dbReference type="GO" id="GO:0006261">
    <property type="term" value="P:DNA-templated DNA replication"/>
    <property type="evidence" value="ECO:0007669"/>
    <property type="project" value="UniProtKB-UniRule"/>
</dbReference>
<dbReference type="EC" id="2.7.7.7" evidence="15"/>
<evidence type="ECO:0000256" key="6">
    <source>
        <dbReference type="ARBA" id="ARBA00022695"/>
    </source>
</evidence>
<feature type="binding site" evidence="15">
    <location>
        <position position="113"/>
    </location>
    <ligand>
        <name>Mg(2+)</name>
        <dbReference type="ChEBI" id="CHEBI:18420"/>
    </ligand>
</feature>
<keyword evidence="18" id="KW-1185">Reference proteome</keyword>
<comment type="caution">
    <text evidence="17">The sequence shown here is derived from an EMBL/GenBank/DDBJ whole genome shotgun (WGS) entry which is preliminary data.</text>
</comment>
<evidence type="ECO:0000259" key="16">
    <source>
        <dbReference type="PROSITE" id="PS50173"/>
    </source>
</evidence>
<dbReference type="InterPro" id="IPR036775">
    <property type="entry name" value="DNA_pol_Y-fam_lit_finger_sf"/>
</dbReference>
<dbReference type="GO" id="GO:0042276">
    <property type="term" value="P:error-prone translesion synthesis"/>
    <property type="evidence" value="ECO:0007669"/>
    <property type="project" value="TreeGrafter"/>
</dbReference>
<keyword evidence="12 15" id="KW-0238">DNA-binding</keyword>
<comment type="similarity">
    <text evidence="2 15">Belongs to the DNA polymerase type-Y family.</text>
</comment>
<evidence type="ECO:0000256" key="14">
    <source>
        <dbReference type="ARBA" id="ARBA00049244"/>
    </source>
</evidence>
<accession>A0AB73T042</accession>
<keyword evidence="3 15" id="KW-0515">Mutator protein</keyword>
<keyword evidence="4 15" id="KW-0963">Cytoplasm</keyword>
<evidence type="ECO:0000256" key="12">
    <source>
        <dbReference type="ARBA" id="ARBA00023125"/>
    </source>
</evidence>
<dbReference type="RefSeq" id="WP_109747959.1">
    <property type="nucleotide sequence ID" value="NZ_CABJAT010000008.1"/>
</dbReference>
<keyword evidence="13 15" id="KW-0234">DNA repair</keyword>
<dbReference type="GO" id="GO:0005829">
    <property type="term" value="C:cytosol"/>
    <property type="evidence" value="ECO:0007669"/>
    <property type="project" value="TreeGrafter"/>
</dbReference>
<evidence type="ECO:0000256" key="13">
    <source>
        <dbReference type="ARBA" id="ARBA00023204"/>
    </source>
</evidence>
<comment type="subunit">
    <text evidence="15">Monomer.</text>
</comment>
<dbReference type="SUPFAM" id="SSF100879">
    <property type="entry name" value="Lesion bypass DNA polymerase (Y-family), little finger domain"/>
    <property type="match status" value="1"/>
</dbReference>
<proteinExistence type="inferred from homology"/>
<dbReference type="PANTHER" id="PTHR11076:SF35">
    <property type="entry name" value="DNA REPAIR PROTEIN HOMOLOG YOBH"/>
    <property type="match status" value="1"/>
</dbReference>
<dbReference type="PANTHER" id="PTHR11076">
    <property type="entry name" value="DNA REPAIR POLYMERASE UMUC / TRANSFERASE FAMILY MEMBER"/>
    <property type="match status" value="1"/>
</dbReference>
<comment type="cofactor">
    <cofactor evidence="15">
        <name>Mg(2+)</name>
        <dbReference type="ChEBI" id="CHEBI:18420"/>
    </cofactor>
    <text evidence="15">Binds 2 magnesium ions per subunit.</text>
</comment>
<reference evidence="17 18" key="1">
    <citation type="submission" date="2018-05" db="EMBL/GenBank/DDBJ databases">
        <authorList>
            <person name="Goeker M."/>
            <person name="Huntemann M."/>
            <person name="Clum A."/>
            <person name="Pillay M."/>
            <person name="Palaniappan K."/>
            <person name="Varghese N."/>
            <person name="Mikhailova N."/>
            <person name="Stamatis D."/>
            <person name="Reddy T."/>
            <person name="Daum C."/>
            <person name="Shapiro N."/>
            <person name="Ivanova N."/>
            <person name="Kyrpides N."/>
            <person name="Woyke T."/>
        </authorList>
    </citation>
    <scope>NUCLEOTIDE SEQUENCE [LARGE SCALE GENOMIC DNA]</scope>
    <source>
        <strain evidence="17 18">DSM 26524</strain>
    </source>
</reference>
<evidence type="ECO:0000256" key="4">
    <source>
        <dbReference type="ARBA" id="ARBA00022490"/>
    </source>
</evidence>
<evidence type="ECO:0000313" key="18">
    <source>
        <dbReference type="Proteomes" id="UP000245412"/>
    </source>
</evidence>
<evidence type="ECO:0000256" key="3">
    <source>
        <dbReference type="ARBA" id="ARBA00022457"/>
    </source>
</evidence>
<dbReference type="GO" id="GO:0003887">
    <property type="term" value="F:DNA-directed DNA polymerase activity"/>
    <property type="evidence" value="ECO:0007669"/>
    <property type="project" value="UniProtKB-UniRule"/>
</dbReference>
<dbReference type="Pfam" id="PF11799">
    <property type="entry name" value="IMS_C"/>
    <property type="match status" value="1"/>
</dbReference>
<feature type="site" description="Substrate discrimination" evidence="15">
    <location>
        <position position="15"/>
    </location>
</feature>
<dbReference type="EMBL" id="QGGY01000014">
    <property type="protein sequence ID" value="PWJ73097.1"/>
    <property type="molecule type" value="Genomic_DNA"/>
</dbReference>
<dbReference type="InterPro" id="IPR022880">
    <property type="entry name" value="DNApol_IV"/>
</dbReference>
<dbReference type="InterPro" id="IPR043128">
    <property type="entry name" value="Rev_trsase/Diguanyl_cyclase"/>
</dbReference>
<dbReference type="CDD" id="cd03586">
    <property type="entry name" value="PolY_Pol_IV_kappa"/>
    <property type="match status" value="1"/>
</dbReference>
<evidence type="ECO:0000256" key="2">
    <source>
        <dbReference type="ARBA" id="ARBA00010945"/>
    </source>
</evidence>
<protein>
    <recommendedName>
        <fullName evidence="15">DNA polymerase IV</fullName>
        <shortName evidence="15">Pol IV</shortName>
        <ecNumber evidence="15">2.7.7.7</ecNumber>
    </recommendedName>
</protein>
<evidence type="ECO:0000256" key="10">
    <source>
        <dbReference type="ARBA" id="ARBA00022842"/>
    </source>
</evidence>
<feature type="active site" evidence="15">
    <location>
        <position position="114"/>
    </location>
</feature>
<keyword evidence="10 15" id="KW-0460">Magnesium</keyword>
<evidence type="ECO:0000256" key="1">
    <source>
        <dbReference type="ARBA" id="ARBA00004496"/>
    </source>
</evidence>
<dbReference type="HAMAP" id="MF_01113">
    <property type="entry name" value="DNApol_IV"/>
    <property type="match status" value="1"/>
</dbReference>
<dbReference type="InterPro" id="IPR050116">
    <property type="entry name" value="DNA_polymerase-Y"/>
</dbReference>
<evidence type="ECO:0000256" key="9">
    <source>
        <dbReference type="ARBA" id="ARBA00022763"/>
    </source>
</evidence>
<sequence>MFDKTIFHIDVNSAFLSWEAVHRLGHRGARLDLRTVPSAVGGDISMRHGIILAKSIPAKKYGVRTGESIPEALQKCPELVIVPPNYELYDKTSKAFIELLKEYTPDVEQYSVDEAFADMTGTAGLWGDPVSAAERLRNQVRQELGFTVNIGVSQNKLLAKMASDFKKPDQVHTLFREEIYDKMWPLPVEDLFFVGRATSRKLYNMGIHTIGDLAQTSPDILRAHLKKHGEVIWNFANGRDVSVVEKDPPANKSYGNSTTIAFDVTDPGTAKMVLLALAETVASRMRKDGVKAEMAAVGIKDFEFHYTGHQRVLQSATNITQEIHRAAVQLFDELWDGRPVRHLGLWAGRIREAECSRQLILFDGTDYEKLEKMDMAVDDVRRKFGIDAIKRAAFVHTGSGPKSLNENNIDHMSGGISRERRHVDYDKVQIL</sequence>
<dbReference type="Gene3D" id="3.30.70.270">
    <property type="match status" value="1"/>
</dbReference>
<name>A0AB73T042_9FIRM</name>
<organism evidence="17 18">
    <name type="scientific">Murimonas intestini</name>
    <dbReference type="NCBI Taxonomy" id="1337051"/>
    <lineage>
        <taxon>Bacteria</taxon>
        <taxon>Bacillati</taxon>
        <taxon>Bacillota</taxon>
        <taxon>Clostridia</taxon>
        <taxon>Lachnospirales</taxon>
        <taxon>Lachnospiraceae</taxon>
        <taxon>Murimonas</taxon>
    </lineage>
</organism>
<dbReference type="PROSITE" id="PS50173">
    <property type="entry name" value="UMUC"/>
    <property type="match status" value="1"/>
</dbReference>
<dbReference type="Gene3D" id="1.10.150.20">
    <property type="entry name" value="5' to 3' exonuclease, C-terminal subdomain"/>
    <property type="match status" value="1"/>
</dbReference>
<dbReference type="GO" id="GO:0000287">
    <property type="term" value="F:magnesium ion binding"/>
    <property type="evidence" value="ECO:0007669"/>
    <property type="project" value="UniProtKB-UniRule"/>
</dbReference>
<keyword evidence="8 15" id="KW-0479">Metal-binding</keyword>
<evidence type="ECO:0000256" key="15">
    <source>
        <dbReference type="HAMAP-Rule" id="MF_01113"/>
    </source>
</evidence>
<dbReference type="InterPro" id="IPR043502">
    <property type="entry name" value="DNA/RNA_pol_sf"/>
</dbReference>
<evidence type="ECO:0000256" key="8">
    <source>
        <dbReference type="ARBA" id="ARBA00022723"/>
    </source>
</evidence>
<dbReference type="InterPro" id="IPR001126">
    <property type="entry name" value="UmuC"/>
</dbReference>
<gene>
    <name evidence="15" type="primary">dinB</name>
    <name evidence="17" type="ORF">C7383_11465</name>
</gene>
<keyword evidence="7 15" id="KW-0235">DNA replication</keyword>
<feature type="binding site" evidence="15">
    <location>
        <position position="10"/>
    </location>
    <ligand>
        <name>Mg(2+)</name>
        <dbReference type="ChEBI" id="CHEBI:18420"/>
    </ligand>
</feature>
<feature type="domain" description="UmuC" evidence="16">
    <location>
        <begin position="6"/>
        <end position="195"/>
    </location>
</feature>
<dbReference type="Pfam" id="PF00817">
    <property type="entry name" value="IMS"/>
    <property type="match status" value="1"/>
</dbReference>
<evidence type="ECO:0000256" key="5">
    <source>
        <dbReference type="ARBA" id="ARBA00022679"/>
    </source>
</evidence>
<dbReference type="Proteomes" id="UP000245412">
    <property type="component" value="Unassembled WGS sequence"/>
</dbReference>
<evidence type="ECO:0000256" key="7">
    <source>
        <dbReference type="ARBA" id="ARBA00022705"/>
    </source>
</evidence>
<keyword evidence="9 15" id="KW-0227">DNA damage</keyword>
<evidence type="ECO:0000256" key="11">
    <source>
        <dbReference type="ARBA" id="ARBA00022932"/>
    </source>
</evidence>
<dbReference type="Gene3D" id="3.30.1490.100">
    <property type="entry name" value="DNA polymerase, Y-family, little finger domain"/>
    <property type="match status" value="1"/>
</dbReference>
<keyword evidence="6 15" id="KW-0548">Nucleotidyltransferase</keyword>
<dbReference type="GO" id="GO:0006281">
    <property type="term" value="P:DNA repair"/>
    <property type="evidence" value="ECO:0007669"/>
    <property type="project" value="UniProtKB-UniRule"/>
</dbReference>
<comment type="function">
    <text evidence="15">Poorly processive, error-prone DNA polymerase involved in untargeted mutagenesis. Copies undamaged DNA at stalled replication forks, which arise in vivo from mismatched or misaligned primer ends. These misaligned primers can be extended by PolIV. Exhibits no 3'-5' exonuclease (proofreading) activity. May be involved in translesional synthesis, in conjunction with the beta clamp from PolIII.</text>
</comment>
<dbReference type="SUPFAM" id="SSF56672">
    <property type="entry name" value="DNA/RNA polymerases"/>
    <property type="match status" value="1"/>
</dbReference>
<dbReference type="Pfam" id="PF21999">
    <property type="entry name" value="IMS_HHH_1"/>
    <property type="match status" value="1"/>
</dbReference>
<evidence type="ECO:0000313" key="17">
    <source>
        <dbReference type="EMBL" id="PWJ73097.1"/>
    </source>
</evidence>
<dbReference type="Gene3D" id="3.40.1170.60">
    <property type="match status" value="1"/>
</dbReference>
<dbReference type="GO" id="GO:0009432">
    <property type="term" value="P:SOS response"/>
    <property type="evidence" value="ECO:0007669"/>
    <property type="project" value="TreeGrafter"/>
</dbReference>